<dbReference type="AlphaFoldDB" id="A0A7K1KPI8"/>
<dbReference type="InterPro" id="IPR002034">
    <property type="entry name" value="AIPM/Hcit_synth_CS"/>
</dbReference>
<accession>A0A7K1KPI8</accession>
<organism evidence="4 5">
    <name type="scientific">Pseudodesulfovibrio alkaliphilus</name>
    <dbReference type="NCBI Taxonomy" id="2661613"/>
    <lineage>
        <taxon>Bacteria</taxon>
        <taxon>Pseudomonadati</taxon>
        <taxon>Thermodesulfobacteriota</taxon>
        <taxon>Desulfovibrionia</taxon>
        <taxon>Desulfovibrionales</taxon>
        <taxon>Desulfovibrionaceae</taxon>
    </lineage>
</organism>
<dbReference type="InterPro" id="IPR013785">
    <property type="entry name" value="Aldolase_TIM"/>
</dbReference>
<dbReference type="PROSITE" id="PS50991">
    <property type="entry name" value="PYR_CT"/>
    <property type="match status" value="1"/>
</dbReference>
<dbReference type="InterPro" id="IPR000891">
    <property type="entry name" value="PYR_CT"/>
</dbReference>
<dbReference type="InterPro" id="IPR054691">
    <property type="entry name" value="LeuA/HCS_post-cat"/>
</dbReference>
<dbReference type="RefSeq" id="WP_155934607.1">
    <property type="nucleotide sequence ID" value="NZ_WODC01000006.1"/>
</dbReference>
<dbReference type="Gene3D" id="3.20.20.70">
    <property type="entry name" value="Aldolase class I"/>
    <property type="match status" value="1"/>
</dbReference>
<dbReference type="Pfam" id="PF22617">
    <property type="entry name" value="HCS_D2"/>
    <property type="match status" value="1"/>
</dbReference>
<comment type="caution">
    <text evidence="4">The sequence shown here is derived from an EMBL/GenBank/DDBJ whole genome shotgun (WGS) entry which is preliminary data.</text>
</comment>
<keyword evidence="4" id="KW-0670">Pyruvate</keyword>
<dbReference type="PANTHER" id="PTHR42880">
    <property type="entry name" value="HOMOCITRATE SYNTHASE"/>
    <property type="match status" value="1"/>
</dbReference>
<dbReference type="Proteomes" id="UP000461162">
    <property type="component" value="Unassembled WGS sequence"/>
</dbReference>
<dbReference type="PANTHER" id="PTHR42880:SF1">
    <property type="entry name" value="ISOPROPYLMALATE_HOMOCITRATE_CITRAMALATE SYNTHASE FAMILY PROTEIN"/>
    <property type="match status" value="1"/>
</dbReference>
<evidence type="ECO:0000256" key="1">
    <source>
        <dbReference type="ARBA" id="ARBA00006154"/>
    </source>
</evidence>
<keyword evidence="2 4" id="KW-0808">Transferase</keyword>
<name>A0A7K1KPI8_9BACT</name>
<dbReference type="EMBL" id="WODC01000006">
    <property type="protein sequence ID" value="MUM77987.1"/>
    <property type="molecule type" value="Genomic_DNA"/>
</dbReference>
<keyword evidence="5" id="KW-1185">Reference proteome</keyword>
<evidence type="ECO:0000313" key="4">
    <source>
        <dbReference type="EMBL" id="MUM77987.1"/>
    </source>
</evidence>
<sequence length="369" mass="39348">MLIDTTLREGAQLFGAYFSLDTREAIANALIDLGVEEIELGWVGQEDMDILARRVRARAGRTRLSVWCPCRESDVPRAAALPVDGINIGVPVSDAHIRKRLGIDRPGVLQRIAQTVLAARMLGVGYVSVGLEDISRADLEFARTAALTAAGSGASRVRLSDSLGQLTPRRTYDLVARFRAALSIDLAVHCHDDFGMATANAITALEAGADYADASVLGIGERSGIAATEELAAHLTLNTGTRRYRPGGLRELCRFVSRAAGVPIPRTKAVAGEDIFACESGLHAHALNKSPNLFEPYDPASLGMDRRIAVGGKSGRKAVTDALGHLDFHCTEQALPVLVEAVRSLAREQGRPLSSDEFAGLAARFAESG</sequence>
<dbReference type="PROSITE" id="PS00816">
    <property type="entry name" value="AIPM_HOMOCIT_SYNTH_2"/>
    <property type="match status" value="1"/>
</dbReference>
<dbReference type="GO" id="GO:0046912">
    <property type="term" value="F:acyltransferase activity, acyl groups converted into alkyl on transfer"/>
    <property type="evidence" value="ECO:0007669"/>
    <property type="project" value="InterPro"/>
</dbReference>
<evidence type="ECO:0000256" key="2">
    <source>
        <dbReference type="ARBA" id="ARBA00022679"/>
    </source>
</evidence>
<dbReference type="Pfam" id="PF00682">
    <property type="entry name" value="HMGL-like"/>
    <property type="match status" value="1"/>
</dbReference>
<feature type="domain" description="Pyruvate carboxyltransferase" evidence="3">
    <location>
        <begin position="1"/>
        <end position="253"/>
    </location>
</feature>
<reference evidence="4 5" key="1">
    <citation type="submission" date="2019-11" db="EMBL/GenBank/DDBJ databases">
        <title>Pseudodesulfovibrio alkaliphilus, sp. nov., an alkaliphilic sulfate-reducing bacteria from mud volcano of Taman peninsula, Russia.</title>
        <authorList>
            <person name="Frolova A."/>
            <person name="Merkel A.Y."/>
            <person name="Slobodkin A.I."/>
        </authorList>
    </citation>
    <scope>NUCLEOTIDE SEQUENCE [LARGE SCALE GENOMIC DNA]</scope>
    <source>
        <strain evidence="4 5">F-1</strain>
    </source>
</reference>
<protein>
    <submittedName>
        <fullName evidence="4">Pyruvate carboxyltransferase</fullName>
    </submittedName>
</protein>
<dbReference type="SUPFAM" id="SSF51569">
    <property type="entry name" value="Aldolase"/>
    <property type="match status" value="1"/>
</dbReference>
<comment type="similarity">
    <text evidence="1">Belongs to the alpha-IPM synthase/homocitrate synthase family.</text>
</comment>
<dbReference type="GO" id="GO:0019752">
    <property type="term" value="P:carboxylic acid metabolic process"/>
    <property type="evidence" value="ECO:0007669"/>
    <property type="project" value="InterPro"/>
</dbReference>
<evidence type="ECO:0000313" key="5">
    <source>
        <dbReference type="Proteomes" id="UP000461162"/>
    </source>
</evidence>
<proteinExistence type="inferred from homology"/>
<evidence type="ECO:0000259" key="3">
    <source>
        <dbReference type="PROSITE" id="PS50991"/>
    </source>
</evidence>
<gene>
    <name evidence="4" type="ORF">GKC30_10105</name>
</gene>
<dbReference type="Gene3D" id="1.10.238.260">
    <property type="match status" value="1"/>
</dbReference>